<dbReference type="PANTHER" id="PTHR47958">
    <property type="entry name" value="ATP-DEPENDENT RNA HELICASE DBP3"/>
    <property type="match status" value="1"/>
</dbReference>
<evidence type="ECO:0000259" key="6">
    <source>
        <dbReference type="PROSITE" id="PS51192"/>
    </source>
</evidence>
<keyword evidence="9" id="KW-1185">Reference proteome</keyword>
<dbReference type="Pfam" id="PF00270">
    <property type="entry name" value="DEAD"/>
    <property type="match status" value="1"/>
</dbReference>
<dbReference type="SMART" id="SM00487">
    <property type="entry name" value="DEXDc"/>
    <property type="match status" value="1"/>
</dbReference>
<reference evidence="9" key="1">
    <citation type="submission" date="2017-01" db="EMBL/GenBank/DDBJ databases">
        <authorList>
            <person name="Wang Y."/>
            <person name="White M."/>
            <person name="Kvist S."/>
            <person name="Moncalvo J.-M."/>
        </authorList>
    </citation>
    <scope>NUCLEOTIDE SEQUENCE [LARGE SCALE GENOMIC DNA]</scope>
    <source>
        <strain evidence="9">COL-18-3</strain>
    </source>
</reference>
<dbReference type="PROSITE" id="PS51192">
    <property type="entry name" value="HELICASE_ATP_BIND_1"/>
    <property type="match status" value="1"/>
</dbReference>
<dbReference type="InterPro" id="IPR027417">
    <property type="entry name" value="P-loop_NTPase"/>
</dbReference>
<dbReference type="EC" id="3.6.4.13" evidence="1"/>
<keyword evidence="2" id="KW-0547">Nucleotide-binding</keyword>
<dbReference type="GO" id="GO:0003724">
    <property type="term" value="F:RNA helicase activity"/>
    <property type="evidence" value="ECO:0007669"/>
    <property type="project" value="UniProtKB-EC"/>
</dbReference>
<keyword evidence="3" id="KW-0378">Hydrolase</keyword>
<dbReference type="InterPro" id="IPR001650">
    <property type="entry name" value="Helicase_C-like"/>
</dbReference>
<gene>
    <name evidence="8" type="ORF">AX774_g3635</name>
</gene>
<evidence type="ECO:0000256" key="3">
    <source>
        <dbReference type="ARBA" id="ARBA00022801"/>
    </source>
</evidence>
<evidence type="ECO:0000259" key="7">
    <source>
        <dbReference type="PROSITE" id="PS51194"/>
    </source>
</evidence>
<dbReference type="EMBL" id="LSSK01000571">
    <property type="protein sequence ID" value="OMH82877.1"/>
    <property type="molecule type" value="Genomic_DNA"/>
</dbReference>
<dbReference type="OrthoDB" id="196131at2759"/>
<dbReference type="InterPro" id="IPR014001">
    <property type="entry name" value="Helicase_ATP-bd"/>
</dbReference>
<dbReference type="CDD" id="cd18787">
    <property type="entry name" value="SF2_C_DEAD"/>
    <property type="match status" value="1"/>
</dbReference>
<dbReference type="InterPro" id="IPR011545">
    <property type="entry name" value="DEAD/DEAH_box_helicase_dom"/>
</dbReference>
<dbReference type="GO" id="GO:0003676">
    <property type="term" value="F:nucleic acid binding"/>
    <property type="evidence" value="ECO:0007669"/>
    <property type="project" value="InterPro"/>
</dbReference>
<dbReference type="GO" id="GO:0016787">
    <property type="term" value="F:hydrolase activity"/>
    <property type="evidence" value="ECO:0007669"/>
    <property type="project" value="UniProtKB-KW"/>
</dbReference>
<evidence type="ECO:0000256" key="2">
    <source>
        <dbReference type="ARBA" id="ARBA00022741"/>
    </source>
</evidence>
<name>A0A1R1PPI6_ZANCU</name>
<accession>A0A1R1PPI6</accession>
<dbReference type="AlphaFoldDB" id="A0A1R1PPI6"/>
<keyword evidence="4 8" id="KW-0347">Helicase</keyword>
<dbReference type="Proteomes" id="UP000188320">
    <property type="component" value="Unassembled WGS sequence"/>
</dbReference>
<dbReference type="SMART" id="SM00490">
    <property type="entry name" value="HELICc"/>
    <property type="match status" value="1"/>
</dbReference>
<proteinExistence type="predicted"/>
<dbReference type="SUPFAM" id="SSF52540">
    <property type="entry name" value="P-loop containing nucleoside triphosphate hydrolases"/>
    <property type="match status" value="1"/>
</dbReference>
<feature type="domain" description="Helicase ATP-binding" evidence="6">
    <location>
        <begin position="4"/>
        <end position="189"/>
    </location>
</feature>
<evidence type="ECO:0000313" key="8">
    <source>
        <dbReference type="EMBL" id="OMH82877.1"/>
    </source>
</evidence>
<dbReference type="Pfam" id="PF00271">
    <property type="entry name" value="Helicase_C"/>
    <property type="match status" value="1"/>
</dbReference>
<protein>
    <recommendedName>
        <fullName evidence="1">RNA helicase</fullName>
        <ecNumber evidence="1">3.6.4.13</ecNumber>
    </recommendedName>
</protein>
<dbReference type="Gene3D" id="3.40.50.300">
    <property type="entry name" value="P-loop containing nucleotide triphosphate hydrolases"/>
    <property type="match status" value="2"/>
</dbReference>
<sequence>MQGIPVALSGRDMIGVAFTGSGKTLAFSIPMVMRAYEEEMKLKLGKKEGPIGLVLSPSRELAQQTYMGIVEMTDTMEKAGYPRLKTIVCIGGTSMGDQLRHMEYGPVHIIVATPGRLQDMLNKGKFRLDMCKYLCLDEADRMIGSGFEEDVRNILAYFKHQRQTVLYSATMPPKIKEFAQTSLVKPVVVNVGRAGAASLDIVQTVEYVKPEDRVLYLLEVLQKTAPPVLIFAENKSDVDNIYEYLLLKGVLCVAVHGSKSQEERNYAIEQFKSGRRDVLVATDVASKGLDFPNIQHVINFDMPKEIEDYVHRIGRTGRSGKTGYASTFVNSSVSTQVLLDLKYLLIEANQAVPKFLLSIPDPLSSATGMEPCAFCGGLGHRILECPKLDTERRALQSTMRENRTLDREF</sequence>
<comment type="caution">
    <text evidence="8">The sequence shown here is derived from an EMBL/GenBank/DDBJ whole genome shotgun (WGS) entry which is preliminary data.</text>
</comment>
<organism evidence="8 9">
    <name type="scientific">Zancudomyces culisetae</name>
    <name type="common">Gut fungus</name>
    <name type="synonym">Smittium culisetae</name>
    <dbReference type="NCBI Taxonomy" id="1213189"/>
    <lineage>
        <taxon>Eukaryota</taxon>
        <taxon>Fungi</taxon>
        <taxon>Fungi incertae sedis</taxon>
        <taxon>Zoopagomycota</taxon>
        <taxon>Kickxellomycotina</taxon>
        <taxon>Harpellomycetes</taxon>
        <taxon>Harpellales</taxon>
        <taxon>Legeriomycetaceae</taxon>
        <taxon>Zancudomyces</taxon>
    </lineage>
</organism>
<evidence type="ECO:0000313" key="9">
    <source>
        <dbReference type="Proteomes" id="UP000188320"/>
    </source>
</evidence>
<evidence type="ECO:0000256" key="1">
    <source>
        <dbReference type="ARBA" id="ARBA00012552"/>
    </source>
</evidence>
<feature type="domain" description="Helicase C-terminal" evidence="7">
    <location>
        <begin position="200"/>
        <end position="360"/>
    </location>
</feature>
<evidence type="ECO:0000256" key="4">
    <source>
        <dbReference type="ARBA" id="ARBA00022806"/>
    </source>
</evidence>
<keyword evidence="5" id="KW-0067">ATP-binding</keyword>
<evidence type="ECO:0000256" key="5">
    <source>
        <dbReference type="ARBA" id="ARBA00022840"/>
    </source>
</evidence>
<dbReference type="GO" id="GO:0005524">
    <property type="term" value="F:ATP binding"/>
    <property type="evidence" value="ECO:0007669"/>
    <property type="project" value="UniProtKB-KW"/>
</dbReference>
<dbReference type="PROSITE" id="PS51194">
    <property type="entry name" value="HELICASE_CTER"/>
    <property type="match status" value="1"/>
</dbReference>